<evidence type="ECO:0000313" key="2">
    <source>
        <dbReference type="Proteomes" id="UP000637695"/>
    </source>
</evidence>
<name>A0A917K6I3_9BACL</name>
<dbReference type="AlphaFoldDB" id="A0A917K6I3"/>
<accession>A0A917K6I3</accession>
<protein>
    <submittedName>
        <fullName evidence="1">Uncharacterized protein</fullName>
    </submittedName>
</protein>
<reference evidence="1" key="2">
    <citation type="submission" date="2020-09" db="EMBL/GenBank/DDBJ databases">
        <authorList>
            <person name="Sun Q."/>
            <person name="Ohkuma M."/>
        </authorList>
    </citation>
    <scope>NUCLEOTIDE SEQUENCE</scope>
    <source>
        <strain evidence="1">JCM 18487</strain>
    </source>
</reference>
<keyword evidence="2" id="KW-1185">Reference proteome</keyword>
<organism evidence="1 2">
    <name type="scientific">Alicyclobacillus cellulosilyticus</name>
    <dbReference type="NCBI Taxonomy" id="1003997"/>
    <lineage>
        <taxon>Bacteria</taxon>
        <taxon>Bacillati</taxon>
        <taxon>Bacillota</taxon>
        <taxon>Bacilli</taxon>
        <taxon>Bacillales</taxon>
        <taxon>Alicyclobacillaceae</taxon>
        <taxon>Alicyclobacillus</taxon>
    </lineage>
</organism>
<sequence>MPIGCGEAPRVELEADPKRLTPTLNHYSLISLPHNDTVKLASTDSASARLAAGTTTSTYA</sequence>
<dbReference type="EMBL" id="BMOY01000011">
    <property type="protein sequence ID" value="GGJ02823.1"/>
    <property type="molecule type" value="Genomic_DNA"/>
</dbReference>
<comment type="caution">
    <text evidence="1">The sequence shown here is derived from an EMBL/GenBank/DDBJ whole genome shotgun (WGS) entry which is preliminary data.</text>
</comment>
<dbReference type="Proteomes" id="UP000637695">
    <property type="component" value="Unassembled WGS sequence"/>
</dbReference>
<proteinExistence type="predicted"/>
<gene>
    <name evidence="1" type="ORF">GCM10010885_10150</name>
</gene>
<reference evidence="1" key="1">
    <citation type="journal article" date="2014" name="Int. J. Syst. Evol. Microbiol.">
        <title>Complete genome sequence of Corynebacterium casei LMG S-19264T (=DSM 44701T), isolated from a smear-ripened cheese.</title>
        <authorList>
            <consortium name="US DOE Joint Genome Institute (JGI-PGF)"/>
            <person name="Walter F."/>
            <person name="Albersmeier A."/>
            <person name="Kalinowski J."/>
            <person name="Ruckert C."/>
        </authorList>
    </citation>
    <scope>NUCLEOTIDE SEQUENCE</scope>
    <source>
        <strain evidence="1">JCM 18487</strain>
    </source>
</reference>
<evidence type="ECO:0000313" key="1">
    <source>
        <dbReference type="EMBL" id="GGJ02823.1"/>
    </source>
</evidence>